<dbReference type="InterPro" id="IPR029052">
    <property type="entry name" value="Metallo-depent_PP-like"/>
</dbReference>
<gene>
    <name evidence="4" type="ORF">IAD17_00615</name>
</gene>
<dbReference type="AlphaFoldDB" id="A0A9D1HW71"/>
<dbReference type="Proteomes" id="UP000824078">
    <property type="component" value="Unassembled WGS sequence"/>
</dbReference>
<dbReference type="HAMAP" id="MF_01854">
    <property type="entry name" value="FBPase_class3"/>
    <property type="match status" value="1"/>
</dbReference>
<evidence type="ECO:0000313" key="4">
    <source>
        <dbReference type="EMBL" id="HIU23417.1"/>
    </source>
</evidence>
<accession>A0A9D1HW71</accession>
<name>A0A9D1HW71_9ACTN</name>
<dbReference type="EMBL" id="DVMQ01000003">
    <property type="protein sequence ID" value="HIU23417.1"/>
    <property type="molecule type" value="Genomic_DNA"/>
</dbReference>
<proteinExistence type="inferred from homology"/>
<reference evidence="4" key="1">
    <citation type="submission" date="2020-10" db="EMBL/GenBank/DDBJ databases">
        <authorList>
            <person name="Gilroy R."/>
        </authorList>
    </citation>
    <scope>NUCLEOTIDE SEQUENCE</scope>
    <source>
        <strain evidence="4">ChiHjej12B11-29160</strain>
    </source>
</reference>
<dbReference type="Gene3D" id="3.60.21.10">
    <property type="match status" value="1"/>
</dbReference>
<evidence type="ECO:0000256" key="2">
    <source>
        <dbReference type="ARBA" id="ARBA00023211"/>
    </source>
</evidence>
<dbReference type="InterPro" id="IPR009164">
    <property type="entry name" value="FBPtase_class3"/>
</dbReference>
<dbReference type="SUPFAM" id="SSF56300">
    <property type="entry name" value="Metallo-dependent phosphatases"/>
    <property type="match status" value="1"/>
</dbReference>
<protein>
    <submittedName>
        <fullName evidence="4">Fructose-1,6-bisphosphatase</fullName>
    </submittedName>
</protein>
<keyword evidence="1" id="KW-0378">Hydrolase</keyword>
<dbReference type="GO" id="GO:0006094">
    <property type="term" value="P:gluconeogenesis"/>
    <property type="evidence" value="ECO:0007669"/>
    <property type="project" value="InterPro"/>
</dbReference>
<evidence type="ECO:0000256" key="3">
    <source>
        <dbReference type="ARBA" id="ARBA00023277"/>
    </source>
</evidence>
<dbReference type="GO" id="GO:0042132">
    <property type="term" value="F:fructose 1,6-bisphosphate 1-phosphatase activity"/>
    <property type="evidence" value="ECO:0007669"/>
    <property type="project" value="InterPro"/>
</dbReference>
<evidence type="ECO:0000256" key="1">
    <source>
        <dbReference type="ARBA" id="ARBA00022801"/>
    </source>
</evidence>
<sequence length="647" mass="73185">MRRTKPFEETILNTDIQNNRWNQRFLELLAEHFPTRQSAYTEIINLKAILNLPKGTEHFMSDLHGEYEAFEHILNNCSGVIRERVDATFGDELSASERDDLCTLIYYPREKLARLHAEGIATGQWYYDTLFRIVRLARYLSGFYTRSKVRKAMPVAYAYIIDELLHASGVGEQARHDYHVRIISSIVEEGAADDFIESLSSLVKRLAVDHMHIVGDIFDRGPHADHILDRLMSYHSLDIQWGNHDVCWMGAAAGSEACVASVVRNNVRYGSYALLEGTYGISLRKLALFAERTYGKDDGLDPVDKAISVILFKLEGHIIGRHPEFAMEDRLSLGAMCVREGTVQIDGRLLTLKTQDFPTVDPKDPYALTKDEQEVLDDLVTSFRESTRLRRHVEFLYQHGSIYLLYNGNLLFHGCIPLNEDGSFASVNCGKAGYLSGKQYLDFCDKIARQAWLNGDRNALDWMWYLWCGRRSTLSGRLVKTFERAFVCELDSWVEPQDPYYRLLDAPEVVNAILEEFGLDSKHGHIVNGHTPVRLGSGETPVHAGGKLLVIDGGFCSAYHERTGIAGFTLVTSSTGMRIKAHRPFLGVSAALDRNADIQSNTRILETEPWPLKIADTDTGNQIRSQIDELEQLLEAYRDGTIAEHSN</sequence>
<evidence type="ECO:0000313" key="5">
    <source>
        <dbReference type="Proteomes" id="UP000824078"/>
    </source>
</evidence>
<comment type="caution">
    <text evidence="4">The sequence shown here is derived from an EMBL/GenBank/DDBJ whole genome shotgun (WGS) entry which is preliminary data.</text>
</comment>
<keyword evidence="3" id="KW-0119">Carbohydrate metabolism</keyword>
<keyword evidence="2" id="KW-0464">Manganese</keyword>
<organism evidence="4 5">
    <name type="scientific">Candidatus Coprovicinus avistercoris</name>
    <dbReference type="NCBI Taxonomy" id="2840754"/>
    <lineage>
        <taxon>Bacteria</taxon>
        <taxon>Bacillati</taxon>
        <taxon>Actinomycetota</taxon>
        <taxon>Coriobacteriia</taxon>
        <taxon>Coriobacteriales</taxon>
        <taxon>Coriobacteriaceae</taxon>
        <taxon>Coriobacteriaceae incertae sedis</taxon>
        <taxon>Candidatus Coprovicinus</taxon>
    </lineage>
</organism>
<reference evidence="4" key="2">
    <citation type="journal article" date="2021" name="PeerJ">
        <title>Extensive microbial diversity within the chicken gut microbiome revealed by metagenomics and culture.</title>
        <authorList>
            <person name="Gilroy R."/>
            <person name="Ravi A."/>
            <person name="Getino M."/>
            <person name="Pursley I."/>
            <person name="Horton D.L."/>
            <person name="Alikhan N.F."/>
            <person name="Baker D."/>
            <person name="Gharbi K."/>
            <person name="Hall N."/>
            <person name="Watson M."/>
            <person name="Adriaenssens E.M."/>
            <person name="Foster-Nyarko E."/>
            <person name="Jarju S."/>
            <person name="Secka A."/>
            <person name="Antonio M."/>
            <person name="Oren A."/>
            <person name="Chaudhuri R.R."/>
            <person name="La Ragione R."/>
            <person name="Hildebrand F."/>
            <person name="Pallen M.J."/>
        </authorList>
    </citation>
    <scope>NUCLEOTIDE SEQUENCE</scope>
    <source>
        <strain evidence="4">ChiHjej12B11-29160</strain>
    </source>
</reference>
<dbReference type="Pfam" id="PF06874">
    <property type="entry name" value="FBPase_2"/>
    <property type="match status" value="1"/>
</dbReference>